<name>A0ABQ5MH97_9FLAO</name>
<feature type="domain" description="Fibronectin type-III" evidence="4">
    <location>
        <begin position="982"/>
        <end position="1070"/>
    </location>
</feature>
<gene>
    <name evidence="5" type="ORF">Y10_11470</name>
</gene>
<dbReference type="Gene3D" id="2.60.40.10">
    <property type="entry name" value="Immunoglobulins"/>
    <property type="match status" value="5"/>
</dbReference>
<dbReference type="NCBIfam" id="TIGR04183">
    <property type="entry name" value="Por_Secre_tail"/>
    <property type="match status" value="1"/>
</dbReference>
<dbReference type="PROSITE" id="PS50060">
    <property type="entry name" value="MAM_2"/>
    <property type="match status" value="3"/>
</dbReference>
<evidence type="ECO:0000313" key="5">
    <source>
        <dbReference type="EMBL" id="GLB48779.1"/>
    </source>
</evidence>
<feature type="domain" description="MAM" evidence="3">
    <location>
        <begin position="291"/>
        <end position="461"/>
    </location>
</feature>
<dbReference type="PROSITE" id="PS50853">
    <property type="entry name" value="FN3"/>
    <property type="match status" value="4"/>
</dbReference>
<keyword evidence="6" id="KW-1185">Reference proteome</keyword>
<evidence type="ECO:0008006" key="7">
    <source>
        <dbReference type="Google" id="ProtNLM"/>
    </source>
</evidence>
<evidence type="ECO:0000256" key="1">
    <source>
        <dbReference type="ARBA" id="ARBA00022729"/>
    </source>
</evidence>
<dbReference type="InterPro" id="IPR000998">
    <property type="entry name" value="MAM_dom"/>
</dbReference>
<feature type="domain" description="MAM" evidence="3">
    <location>
        <begin position="556"/>
        <end position="715"/>
    </location>
</feature>
<dbReference type="RefSeq" id="WP_281764410.1">
    <property type="nucleotide sequence ID" value="NZ_BRVO01000001.1"/>
</dbReference>
<dbReference type="SMART" id="SM00060">
    <property type="entry name" value="FN3"/>
    <property type="match status" value="4"/>
</dbReference>
<protein>
    <recommendedName>
        <fullName evidence="7">T9SS type A sorting domain-containing protein</fullName>
    </recommendedName>
</protein>
<dbReference type="Pfam" id="PF20009">
    <property type="entry name" value="GEVED"/>
    <property type="match status" value="1"/>
</dbReference>
<feature type="domain" description="Fibronectin type-III" evidence="4">
    <location>
        <begin position="715"/>
        <end position="805"/>
    </location>
</feature>
<dbReference type="Proteomes" id="UP001143543">
    <property type="component" value="Unassembled WGS sequence"/>
</dbReference>
<dbReference type="SUPFAM" id="SSF49899">
    <property type="entry name" value="Concanavalin A-like lectins/glucanases"/>
    <property type="match status" value="3"/>
</dbReference>
<keyword evidence="1 2" id="KW-0732">Signal</keyword>
<accession>A0ABQ5MH97</accession>
<dbReference type="SUPFAM" id="SSF49265">
    <property type="entry name" value="Fibronectin type III"/>
    <property type="match status" value="3"/>
</dbReference>
<dbReference type="EMBL" id="BRVO01000001">
    <property type="protein sequence ID" value="GLB48779.1"/>
    <property type="molecule type" value="Genomic_DNA"/>
</dbReference>
<feature type="domain" description="Fibronectin type-III" evidence="4">
    <location>
        <begin position="197"/>
        <end position="285"/>
    </location>
</feature>
<dbReference type="Pfam" id="PF18962">
    <property type="entry name" value="Por_Secre_tail"/>
    <property type="match status" value="1"/>
</dbReference>
<dbReference type="InterPro" id="IPR045474">
    <property type="entry name" value="GEVED"/>
</dbReference>
<evidence type="ECO:0000256" key="2">
    <source>
        <dbReference type="SAM" id="SignalP"/>
    </source>
</evidence>
<proteinExistence type="predicted"/>
<feature type="chain" id="PRO_5047243785" description="T9SS type A sorting domain-containing protein" evidence="2">
    <location>
        <begin position="22"/>
        <end position="1798"/>
    </location>
</feature>
<dbReference type="InterPro" id="IPR026444">
    <property type="entry name" value="Secre_tail"/>
</dbReference>
<sequence length="1798" mass="192807">MKRITLTLALMLISYLGFSQALSETGNWPNANWTISGSYDATFLYSDPTTTSNFSFDDDDAGGSSINSIAAESPTIDLTAAYNAGETWIYIQADMVFTFYTGGNNFIYFQYFDADANTWVNAVNPIGESTTSAPYLDYCTGTFETTLSDPINIAGFTATQLSGFKYRLLFDDGTDYAYGFCFENPLVYSETPPTCPDPTMLAVNNITNATADFSWIENGSAAGWNIQYGESPYTLDSGSTNSATNNPYNVTGLTGNTTYDIYVQSDCGSETSAWIGPITFTTACNAITAPYTEGFDNGGDLPTCWNHGASNSEDWIITSSTLGTHIGYEGTLSGNTDTDGYFAYVEDSYPESSNTALLTPFIDVTGLTTPSVSFYMISDNEGYTNVDFSVDFYDGATWHNGVYTSNSNKTQWTKIYIDLSTYTLSGNVQVRFVVSETNGSDYYDDVAIDDITFDELPSCIEPTDVEISSISYDSAQITLQQTGGSNGWDIEYGTPGFTQGTGTTVSASSMPYTIATLTENTDYEFYIQTNCGAGDTSTWIGPYTFTTLCSPFTAPYTEDFENAGAIPNCWLQGEDNDEDWLFDTTASIGPGASASGGYFAYVSDTYPENTDTSILSPLVDISTLTTPALTFWYNTNNTALGANGFTVDIFDGTTWNTSVFTSNTDTLGWTYIAVDLTGYTGPVRARFRVTEVNYTTANDIAIDDVTFEEYPDCLPATDLETTNITASSVDLSWTATGTPEGFTIEYGPEGFTPGTGATTTATTTTATVNGLDAATEYDFYVATNCDIATGTNSVLAGPLTATTECSVYPSPYIETFNNGGVIPNCWEQSASNTEDWYFTNTAAGNHIGNDGTLTGSTTSGGYFAYVDDSSPESANTGLETPLVDVSGLATPALIFYMASDNEGYTNVDFSVDFFDGASWNTGIYTSNANTNGWTLVTIDLSAYTITGPVQARFVVSETNGTDFYDDVAIDDVMFDEMPSCTIPTDLTVSNITTYGADFSWVENGSATSWNIEYGLEGFTPGTGAVIPATSNPTTVEEFTYATTYDIYIQADCGSSTSLWVGPLTFTTLCLPFGDFVESFDTTTTGETPLCWSILENTTDQYAYTQVESWNPNSSPNNISMYNSGDINSDLLLITPALTDLPNGTHRAKFYAQGSAWSTISIEVGTMSDNTDPSTFTSVATFDLTGDYLQYIVDFDTPTTDSYVAIKHGSTATYQTLYVDDFEWTAIPTTAPGCATNVVATPDASCGNFANQITWDATADADGYYISVGTTPGATDVVNNEDLGNSNFYAFEGSYDTTYYYTVSPYNASGTATGCTEYSFTTVATGCYCTSNPISVDNQGITQVVIGSSTYDNTVGGPNTYNDFTATPATLASGVLSTIPITYDTFTYQYATGIWIDLNDNYTFEDSEKLFSGMSANYSPNTLMAQIQLPAGTTGQHVMRINGVWNGTENQCYNGSYGVTLDFVVDITAATCTAPTIAGTSVVHDCATGTFSVDVDVTDLGDSTPSISDGTNTWTVNATGITNVGPFTYGTPVSLTALHGNDSVCDLPIGSFSYDACPPSNDDLCNATALTVLDLGSANTTPGDAYTTEFSTSQVNEPTPSCFNGGLNGSVWFSFVAPQSGDVMVTTDITGGTSGDTEIAVYSANGVNCGNMTTLGTELACNQDAFGDVAFNSIIYFDGSANALLTPGEMYYIQVDSYGNSSIGSFGIEVIDMNPAKTDDFNSNVFTYYPNPVKNNNLTLNSQEVINTVNVFNLLGQRVMTLTPNTSNYTINMSELKSGTYFVEVQTENASETVKIIKE</sequence>
<evidence type="ECO:0000259" key="4">
    <source>
        <dbReference type="PROSITE" id="PS50853"/>
    </source>
</evidence>
<evidence type="ECO:0000313" key="6">
    <source>
        <dbReference type="Proteomes" id="UP001143543"/>
    </source>
</evidence>
<comment type="caution">
    <text evidence="5">The sequence shown here is derived from an EMBL/GenBank/DDBJ whole genome shotgun (WGS) entry which is preliminary data.</text>
</comment>
<dbReference type="Gene3D" id="2.60.120.200">
    <property type="match status" value="4"/>
</dbReference>
<reference evidence="5" key="1">
    <citation type="submission" date="2022-07" db="EMBL/GenBank/DDBJ databases">
        <title>Taxonomy of Novel Oxalotrophic and Methylotrophic Bacteria.</title>
        <authorList>
            <person name="Sahin N."/>
            <person name="Tani A."/>
        </authorList>
    </citation>
    <scope>NUCLEOTIDE SEQUENCE</scope>
    <source>
        <strain evidence="5">Y10</strain>
    </source>
</reference>
<feature type="domain" description="Fibronectin type-III" evidence="4">
    <location>
        <begin position="461"/>
        <end position="550"/>
    </location>
</feature>
<feature type="signal peptide" evidence="2">
    <location>
        <begin position="1"/>
        <end position="21"/>
    </location>
</feature>
<dbReference type="InterPro" id="IPR013783">
    <property type="entry name" value="Ig-like_fold"/>
</dbReference>
<dbReference type="InterPro" id="IPR013320">
    <property type="entry name" value="ConA-like_dom_sf"/>
</dbReference>
<feature type="domain" description="MAM" evidence="3">
    <location>
        <begin position="815"/>
        <end position="982"/>
    </location>
</feature>
<dbReference type="Pfam" id="PF00041">
    <property type="entry name" value="fn3"/>
    <property type="match status" value="1"/>
</dbReference>
<dbReference type="Pfam" id="PF00629">
    <property type="entry name" value="MAM"/>
    <property type="match status" value="3"/>
</dbReference>
<evidence type="ECO:0000259" key="3">
    <source>
        <dbReference type="PROSITE" id="PS50060"/>
    </source>
</evidence>
<dbReference type="InterPro" id="IPR036116">
    <property type="entry name" value="FN3_sf"/>
</dbReference>
<organism evidence="5 6">
    <name type="scientific">Neptunitalea lumnitzerae</name>
    <dbReference type="NCBI Taxonomy" id="2965509"/>
    <lineage>
        <taxon>Bacteria</taxon>
        <taxon>Pseudomonadati</taxon>
        <taxon>Bacteroidota</taxon>
        <taxon>Flavobacteriia</taxon>
        <taxon>Flavobacteriales</taxon>
        <taxon>Flavobacteriaceae</taxon>
        <taxon>Neptunitalea</taxon>
    </lineage>
</organism>
<dbReference type="InterPro" id="IPR003961">
    <property type="entry name" value="FN3_dom"/>
</dbReference>